<keyword evidence="4" id="KW-1185">Reference proteome</keyword>
<gene>
    <name evidence="3" type="ORF">CCAM_LOCUS35697</name>
</gene>
<dbReference type="Proteomes" id="UP000595140">
    <property type="component" value="Unassembled WGS sequence"/>
</dbReference>
<evidence type="ECO:0000313" key="4">
    <source>
        <dbReference type="Proteomes" id="UP000595140"/>
    </source>
</evidence>
<organism evidence="3 4">
    <name type="scientific">Cuscuta campestris</name>
    <dbReference type="NCBI Taxonomy" id="132261"/>
    <lineage>
        <taxon>Eukaryota</taxon>
        <taxon>Viridiplantae</taxon>
        <taxon>Streptophyta</taxon>
        <taxon>Embryophyta</taxon>
        <taxon>Tracheophyta</taxon>
        <taxon>Spermatophyta</taxon>
        <taxon>Magnoliopsida</taxon>
        <taxon>eudicotyledons</taxon>
        <taxon>Gunneridae</taxon>
        <taxon>Pentapetalae</taxon>
        <taxon>asterids</taxon>
        <taxon>lamiids</taxon>
        <taxon>Solanales</taxon>
        <taxon>Convolvulaceae</taxon>
        <taxon>Cuscuteae</taxon>
        <taxon>Cuscuta</taxon>
        <taxon>Cuscuta subgen. Grammica</taxon>
        <taxon>Cuscuta sect. Cleistogrammica</taxon>
    </lineage>
</organism>
<feature type="compositionally biased region" description="Basic and acidic residues" evidence="1">
    <location>
        <begin position="34"/>
        <end position="45"/>
    </location>
</feature>
<dbReference type="Pfam" id="PF13966">
    <property type="entry name" value="zf-RVT"/>
    <property type="match status" value="1"/>
</dbReference>
<dbReference type="PANTHER" id="PTHR33116">
    <property type="entry name" value="REVERSE TRANSCRIPTASE ZINC-BINDING DOMAIN-CONTAINING PROTEIN-RELATED-RELATED"/>
    <property type="match status" value="1"/>
</dbReference>
<dbReference type="OrthoDB" id="689430at2759"/>
<evidence type="ECO:0000313" key="3">
    <source>
        <dbReference type="EMBL" id="VFQ93921.1"/>
    </source>
</evidence>
<name>A0A484MY43_9ASTE</name>
<dbReference type="AlphaFoldDB" id="A0A484MY43"/>
<protein>
    <recommendedName>
        <fullName evidence="2">Reverse transcriptase zinc-binding domain-containing protein</fullName>
    </recommendedName>
</protein>
<evidence type="ECO:0000256" key="1">
    <source>
        <dbReference type="SAM" id="MobiDB-lite"/>
    </source>
</evidence>
<reference evidence="3 4" key="1">
    <citation type="submission" date="2018-04" db="EMBL/GenBank/DDBJ databases">
        <authorList>
            <person name="Vogel A."/>
        </authorList>
    </citation>
    <scope>NUCLEOTIDE SEQUENCE [LARGE SCALE GENOMIC DNA]</scope>
</reference>
<evidence type="ECO:0000259" key="2">
    <source>
        <dbReference type="Pfam" id="PF13966"/>
    </source>
</evidence>
<proteinExistence type="predicted"/>
<feature type="region of interest" description="Disordered" evidence="1">
    <location>
        <begin position="1"/>
        <end position="75"/>
    </location>
</feature>
<feature type="compositionally biased region" description="Polar residues" evidence="1">
    <location>
        <begin position="16"/>
        <end position="31"/>
    </location>
</feature>
<feature type="domain" description="Reverse transcriptase zinc-binding" evidence="2">
    <location>
        <begin position="514"/>
        <end position="593"/>
    </location>
</feature>
<dbReference type="EMBL" id="OOIL02005063">
    <property type="protein sequence ID" value="VFQ93921.1"/>
    <property type="molecule type" value="Genomic_DNA"/>
</dbReference>
<dbReference type="PANTHER" id="PTHR33116:SF78">
    <property type="entry name" value="OS12G0587133 PROTEIN"/>
    <property type="match status" value="1"/>
</dbReference>
<sequence>MMVEIEQICVGEDALENNQTPTNTDPNSEIEQSCEAHKLSPKTDLEGTQYEEEFPPLSKESLTATTDDFPSQKFNSDAHTLSFEKEMDGTLSPTIIGDDETISDPSLRKKIFPPVTNIAGNDQTTTGPILHSFEVDGQHYEIRSYEEAETSNLREEPNDFQDVQNKLNKKAGKRGTAPRTIKTRSYDPNLEVGTVSEITRYWPSRKSTTMEKIVTTKSYSGPFWYVGPVGPIGADGKRPKKIMPRNLALDQHPGRSQVVSHLAFADDLIVFLKGDLRNILRFKHILLNYLRASRQEINNNKSKVFCKKSCHWTYKNKLEKALGFMVGSPPFKYLGSTITSGKLKRIHCEHILNHFDAYLNSWYSKELNPMSRLILIKHVLSVIPLHTLAVQDLPKSIINIIQGKLANFFWGTKLGKSKHHWAKWTALCKPTGEGGLGLRSLEDLQKACALKLWWKVINANSLWSNFVKDKYYMDGLFETKLYDSASWKRICRISTIGLQNTYMTSSTPKWINGAYWAVRDRDISTRMNTLIWNKFQIPKIKLFTWKAIHHFLPFPNILRKLSYNLPSKCPFCAKEEVTDQHILLTCILSQQIWKAFADYVGEPNWSQGTDLSNYMLQWWENYNKYTIRGLLKLILPGCIIWNLWKAYNRSIYEERNITNMGIIIEIQKLVQHWYWSNKKVQKIATDEDIQALNLKPYLSR</sequence>
<accession>A0A484MY43</accession>
<dbReference type="InterPro" id="IPR026960">
    <property type="entry name" value="RVT-Znf"/>
</dbReference>
<feature type="compositionally biased region" description="Polar residues" evidence="1">
    <location>
        <begin position="60"/>
        <end position="75"/>
    </location>
</feature>